<protein>
    <submittedName>
        <fullName evidence="1">Uncharacterized protein</fullName>
    </submittedName>
</protein>
<reference evidence="1" key="1">
    <citation type="submission" date="2018-06" db="EMBL/GenBank/DDBJ databases">
        <authorList>
            <person name="Zhirakovskaya E."/>
        </authorList>
    </citation>
    <scope>NUCLEOTIDE SEQUENCE</scope>
</reference>
<sequence length="256" mass="29311">MANSKDSDYLSRTPRTLRVELAAPYDLIVNESGLKIFVKTDFKSTDSVNILSMTPWDESSKSTVIVSYGFPEPVFELPPSTFVTVNFDTAHVARMVIIPMLEPLNREDTILLARSLLEVLNAAALKKVPEDNLTLEEVWLRMQLAEKDMDQSSFQIGQWQRDEAHGKADFVLNIEIESDESVTDPAKQRYSMEFLIDNFSGDLDDKLKELRLAARKKIKLYDEGEPCTENTYECDIPDLRVYLDTLRKEKLIPLRL</sequence>
<dbReference type="EMBL" id="UOFJ01000272">
    <property type="protein sequence ID" value="VAW67462.1"/>
    <property type="molecule type" value="Genomic_DNA"/>
</dbReference>
<gene>
    <name evidence="1" type="ORF">MNBD_GAMMA10-20</name>
</gene>
<proteinExistence type="predicted"/>
<dbReference type="AlphaFoldDB" id="A0A3B0XWF8"/>
<accession>A0A3B0XWF8</accession>
<name>A0A3B0XWF8_9ZZZZ</name>
<evidence type="ECO:0000313" key="1">
    <source>
        <dbReference type="EMBL" id="VAW67462.1"/>
    </source>
</evidence>
<organism evidence="1">
    <name type="scientific">hydrothermal vent metagenome</name>
    <dbReference type="NCBI Taxonomy" id="652676"/>
    <lineage>
        <taxon>unclassified sequences</taxon>
        <taxon>metagenomes</taxon>
        <taxon>ecological metagenomes</taxon>
    </lineage>
</organism>